<dbReference type="PANTHER" id="PTHR31374:SF30">
    <property type="entry name" value="SAUR-LIKE AUXIN-RESPONSIVE FAMILY PROTEIN"/>
    <property type="match status" value="1"/>
</dbReference>
<dbReference type="InterPro" id="IPR003676">
    <property type="entry name" value="SAUR_fam"/>
</dbReference>
<reference evidence="3" key="1">
    <citation type="journal article" date="2015" name="Proc. Natl. Acad. Sci. U.S.A.">
        <title>Genome sequencing of adzuki bean (Vigna angularis) provides insight into high starch and low fat accumulation and domestication.</title>
        <authorList>
            <person name="Yang K."/>
            <person name="Tian Z."/>
            <person name="Chen C."/>
            <person name="Luo L."/>
            <person name="Zhao B."/>
            <person name="Wang Z."/>
            <person name="Yu L."/>
            <person name="Li Y."/>
            <person name="Sun Y."/>
            <person name="Li W."/>
            <person name="Chen Y."/>
            <person name="Li Y."/>
            <person name="Zhang Y."/>
            <person name="Ai D."/>
            <person name="Zhao J."/>
            <person name="Shang C."/>
            <person name="Ma Y."/>
            <person name="Wu B."/>
            <person name="Wang M."/>
            <person name="Gao L."/>
            <person name="Sun D."/>
            <person name="Zhang P."/>
            <person name="Guo F."/>
            <person name="Wang W."/>
            <person name="Li Y."/>
            <person name="Wang J."/>
            <person name="Varshney R.K."/>
            <person name="Wang J."/>
            <person name="Ling H.Q."/>
            <person name="Wan P."/>
        </authorList>
    </citation>
    <scope>NUCLEOTIDE SEQUENCE</scope>
    <source>
        <strain evidence="3">cv. Jingnong 6</strain>
    </source>
</reference>
<dbReference type="OMA" id="IWVSIKA"/>
<gene>
    <name evidence="2" type="ORF">LR48_Vigan07g015500</name>
</gene>
<dbReference type="EMBL" id="CM003377">
    <property type="protein sequence ID" value="KOM46451.1"/>
    <property type="molecule type" value="Genomic_DNA"/>
</dbReference>
<proteinExistence type="inferred from homology"/>
<dbReference type="STRING" id="3914.A0A0L9UUS0"/>
<evidence type="ECO:0000256" key="1">
    <source>
        <dbReference type="ARBA" id="ARBA00006974"/>
    </source>
</evidence>
<dbReference type="Pfam" id="PF02519">
    <property type="entry name" value="Auxin_inducible"/>
    <property type="match status" value="1"/>
</dbReference>
<accession>A0A0L9UUS0</accession>
<name>A0A0L9UUS0_PHAAN</name>
<dbReference type="PANTHER" id="PTHR31374">
    <property type="entry name" value="AUXIN-INDUCED PROTEIN-LIKE-RELATED"/>
    <property type="match status" value="1"/>
</dbReference>
<dbReference type="Proteomes" id="UP000053144">
    <property type="component" value="Chromosome 7"/>
</dbReference>
<comment type="similarity">
    <text evidence="1">Belongs to the ARG7 family.</text>
</comment>
<dbReference type="Gramene" id="KOM46451">
    <property type="protein sequence ID" value="KOM46451"/>
    <property type="gene ID" value="LR48_Vigan07g015500"/>
</dbReference>
<evidence type="ECO:0008006" key="4">
    <source>
        <dbReference type="Google" id="ProtNLM"/>
    </source>
</evidence>
<dbReference type="GO" id="GO:0009733">
    <property type="term" value="P:response to auxin"/>
    <property type="evidence" value="ECO:0007669"/>
    <property type="project" value="InterPro"/>
</dbReference>
<dbReference type="AlphaFoldDB" id="A0A0L9UUS0"/>
<evidence type="ECO:0000313" key="3">
    <source>
        <dbReference type="Proteomes" id="UP000053144"/>
    </source>
</evidence>
<organism evidence="2 3">
    <name type="scientific">Phaseolus angularis</name>
    <name type="common">Azuki bean</name>
    <name type="synonym">Vigna angularis</name>
    <dbReference type="NCBI Taxonomy" id="3914"/>
    <lineage>
        <taxon>Eukaryota</taxon>
        <taxon>Viridiplantae</taxon>
        <taxon>Streptophyta</taxon>
        <taxon>Embryophyta</taxon>
        <taxon>Tracheophyta</taxon>
        <taxon>Spermatophyta</taxon>
        <taxon>Magnoliopsida</taxon>
        <taxon>eudicotyledons</taxon>
        <taxon>Gunneridae</taxon>
        <taxon>Pentapetalae</taxon>
        <taxon>rosids</taxon>
        <taxon>fabids</taxon>
        <taxon>Fabales</taxon>
        <taxon>Fabaceae</taxon>
        <taxon>Papilionoideae</taxon>
        <taxon>50 kb inversion clade</taxon>
        <taxon>NPAAA clade</taxon>
        <taxon>indigoferoid/millettioid clade</taxon>
        <taxon>Phaseoleae</taxon>
        <taxon>Vigna</taxon>
    </lineage>
</organism>
<sequence>MPIARQKDLLFSVEIHERIYQHQSEETCINTRFWSEYKSEKQRTMEEGRKGYVPVLVGKEEKMMEKIWVPIKLIKHPTIVELLNKSADEFGYQHQHGVLRIICDAASFKAFIQDASKNCI</sequence>
<protein>
    <recommendedName>
        <fullName evidence="4">Auxin-induced protein</fullName>
    </recommendedName>
</protein>
<evidence type="ECO:0000313" key="2">
    <source>
        <dbReference type="EMBL" id="KOM46451.1"/>
    </source>
</evidence>